<accession>A0A409YXB2</accession>
<keyword evidence="2" id="KW-0396">Initiation factor</keyword>
<dbReference type="InterPro" id="IPR016650">
    <property type="entry name" value="eIF3e"/>
</dbReference>
<keyword evidence="5" id="KW-1185">Reference proteome</keyword>
<evidence type="ECO:0000256" key="2">
    <source>
        <dbReference type="ARBA" id="ARBA00022540"/>
    </source>
</evidence>
<dbReference type="STRING" id="181874.A0A409YXB2"/>
<sequence>MSAPSRLVYNFGQFQFSYRNDSGAAESLYYFHVLSTNNDLNTSAQWGHDTFVTPTYLNTIHASCLWIRRYITSAAVLSRKAAASPTASGSVPLSPCVRNAIREVIRVIQIEEYQHSDPVTNFLKTVYGDSTLTRRRRSLGGQWRSAETTSFCKSTRIRFCTMRGISSARLIAGSIGEWILLICQRGLNLSPEEGENWIVNLIRETRMCADANIDLEKNIIPISSPPLPVYQSVLEKTRQLAVRTQAFGVAISY</sequence>
<keyword evidence="3" id="KW-0648">Protein biosynthesis</keyword>
<evidence type="ECO:0000313" key="5">
    <source>
        <dbReference type="Proteomes" id="UP000284842"/>
    </source>
</evidence>
<organism evidence="4 5">
    <name type="scientific">Panaeolus cyanescens</name>
    <dbReference type="NCBI Taxonomy" id="181874"/>
    <lineage>
        <taxon>Eukaryota</taxon>
        <taxon>Fungi</taxon>
        <taxon>Dikarya</taxon>
        <taxon>Basidiomycota</taxon>
        <taxon>Agaricomycotina</taxon>
        <taxon>Agaricomycetes</taxon>
        <taxon>Agaricomycetidae</taxon>
        <taxon>Agaricales</taxon>
        <taxon>Agaricineae</taxon>
        <taxon>Galeropsidaceae</taxon>
        <taxon>Panaeolus</taxon>
    </lineage>
</organism>
<dbReference type="GO" id="GO:0005852">
    <property type="term" value="C:eukaryotic translation initiation factor 3 complex"/>
    <property type="evidence" value="ECO:0007669"/>
    <property type="project" value="InterPro"/>
</dbReference>
<comment type="caution">
    <text evidence="4">The sequence shown here is derived from an EMBL/GenBank/DDBJ whole genome shotgun (WGS) entry which is preliminary data.</text>
</comment>
<evidence type="ECO:0000256" key="3">
    <source>
        <dbReference type="ARBA" id="ARBA00022917"/>
    </source>
</evidence>
<dbReference type="OrthoDB" id="417252at2759"/>
<protein>
    <submittedName>
        <fullName evidence="4">Uncharacterized protein</fullName>
    </submittedName>
</protein>
<proteinExistence type="predicted"/>
<dbReference type="PANTHER" id="PTHR10317">
    <property type="entry name" value="EUKARYOTIC TRANSLATION INITIATION FACTOR 3 SUBUNIT E"/>
    <property type="match status" value="1"/>
</dbReference>
<evidence type="ECO:0000313" key="4">
    <source>
        <dbReference type="EMBL" id="PPR07629.1"/>
    </source>
</evidence>
<dbReference type="EMBL" id="NHTK01000388">
    <property type="protein sequence ID" value="PPR07629.1"/>
    <property type="molecule type" value="Genomic_DNA"/>
</dbReference>
<gene>
    <name evidence="4" type="ORF">CVT24_006542</name>
</gene>
<dbReference type="AlphaFoldDB" id="A0A409YXB2"/>
<name>A0A409YXB2_9AGAR</name>
<dbReference type="Proteomes" id="UP000284842">
    <property type="component" value="Unassembled WGS sequence"/>
</dbReference>
<reference evidence="4 5" key="1">
    <citation type="journal article" date="2018" name="Evol. Lett.">
        <title>Horizontal gene cluster transfer increased hallucinogenic mushroom diversity.</title>
        <authorList>
            <person name="Reynolds H.T."/>
            <person name="Vijayakumar V."/>
            <person name="Gluck-Thaler E."/>
            <person name="Korotkin H.B."/>
            <person name="Matheny P.B."/>
            <person name="Slot J.C."/>
        </authorList>
    </citation>
    <scope>NUCLEOTIDE SEQUENCE [LARGE SCALE GENOMIC DNA]</scope>
    <source>
        <strain evidence="4 5">2629</strain>
    </source>
</reference>
<dbReference type="InParanoid" id="A0A409YXB2"/>
<evidence type="ECO:0000256" key="1">
    <source>
        <dbReference type="ARBA" id="ARBA00022490"/>
    </source>
</evidence>
<dbReference type="GO" id="GO:0003743">
    <property type="term" value="F:translation initiation factor activity"/>
    <property type="evidence" value="ECO:0007669"/>
    <property type="project" value="UniProtKB-KW"/>
</dbReference>
<keyword evidence="1" id="KW-0963">Cytoplasm</keyword>